<dbReference type="Proteomes" id="UP000694888">
    <property type="component" value="Unplaced"/>
</dbReference>
<reference evidence="4" key="1">
    <citation type="submission" date="2025-08" db="UniProtKB">
        <authorList>
            <consortium name="RefSeq"/>
        </authorList>
    </citation>
    <scope>IDENTIFICATION</scope>
</reference>
<keyword evidence="1" id="KW-0812">Transmembrane</keyword>
<feature type="transmembrane region" description="Helical" evidence="1">
    <location>
        <begin position="170"/>
        <end position="189"/>
    </location>
</feature>
<evidence type="ECO:0000313" key="4">
    <source>
        <dbReference type="RefSeq" id="XP_005095744.1"/>
    </source>
</evidence>
<proteinExistence type="predicted"/>
<accession>A0ABM0JKC8</accession>
<evidence type="ECO:0000313" key="3">
    <source>
        <dbReference type="Proteomes" id="UP000694888"/>
    </source>
</evidence>
<sequence length="191" mass="21058">MSAQCVSLALVALTIVVTSPILCLVHKEALDNLVSQKCVDKVTRCIPSFLQRGEDQCNDVKNARFCLNSGDECDAEANQKLDYVSCVIDRAEDEMAGASEDCKRHFRTCFSLGESLRNAKGLSNEQVKGRLCGYVRERENCFTTKRRGFSCTQAEYSGLESALCASAGRAIALSALIFMCLAISFQFIFKH</sequence>
<protein>
    <submittedName>
        <fullName evidence="4">Uncharacterized protein LOC101854404</fullName>
    </submittedName>
</protein>
<feature type="signal peptide" evidence="2">
    <location>
        <begin position="1"/>
        <end position="23"/>
    </location>
</feature>
<feature type="chain" id="PRO_5045116340" evidence="2">
    <location>
        <begin position="24"/>
        <end position="191"/>
    </location>
</feature>
<organism evidence="3 4">
    <name type="scientific">Aplysia californica</name>
    <name type="common">California sea hare</name>
    <dbReference type="NCBI Taxonomy" id="6500"/>
    <lineage>
        <taxon>Eukaryota</taxon>
        <taxon>Metazoa</taxon>
        <taxon>Spiralia</taxon>
        <taxon>Lophotrochozoa</taxon>
        <taxon>Mollusca</taxon>
        <taxon>Gastropoda</taxon>
        <taxon>Heterobranchia</taxon>
        <taxon>Euthyneura</taxon>
        <taxon>Tectipleura</taxon>
        <taxon>Aplysiida</taxon>
        <taxon>Aplysioidea</taxon>
        <taxon>Aplysiidae</taxon>
        <taxon>Aplysia</taxon>
    </lineage>
</organism>
<evidence type="ECO:0000256" key="1">
    <source>
        <dbReference type="SAM" id="Phobius"/>
    </source>
</evidence>
<keyword evidence="1" id="KW-0472">Membrane</keyword>
<gene>
    <name evidence="4" type="primary">LOC101854404</name>
</gene>
<evidence type="ECO:0000256" key="2">
    <source>
        <dbReference type="SAM" id="SignalP"/>
    </source>
</evidence>
<keyword evidence="3" id="KW-1185">Reference proteome</keyword>
<keyword evidence="1" id="KW-1133">Transmembrane helix</keyword>
<dbReference type="RefSeq" id="XP_005095744.1">
    <property type="nucleotide sequence ID" value="XM_005095687.3"/>
</dbReference>
<dbReference type="GeneID" id="101854404"/>
<keyword evidence="2" id="KW-0732">Signal</keyword>
<name>A0ABM0JKC8_APLCA</name>